<comment type="similarity">
    <text evidence="1">Belongs to the multi antimicrobial extrusion (MATE) (TC 2.A.66.1) family.</text>
</comment>
<dbReference type="GO" id="GO:0015297">
    <property type="term" value="F:antiporter activity"/>
    <property type="evidence" value="ECO:0007669"/>
    <property type="project" value="InterPro"/>
</dbReference>
<dbReference type="STRING" id="796925.A0A137PDC4"/>
<dbReference type="PANTHER" id="PTHR11206">
    <property type="entry name" value="MULTIDRUG RESISTANCE PROTEIN"/>
    <property type="match status" value="1"/>
</dbReference>
<dbReference type="EMBL" id="KQ964444">
    <property type="protein sequence ID" value="KXN72941.1"/>
    <property type="molecule type" value="Genomic_DNA"/>
</dbReference>
<feature type="non-terminal residue" evidence="3">
    <location>
        <position position="1"/>
    </location>
</feature>
<feature type="transmembrane region" description="Helical" evidence="2">
    <location>
        <begin position="7"/>
        <end position="28"/>
    </location>
</feature>
<dbReference type="GO" id="GO:0042910">
    <property type="term" value="F:xenobiotic transmembrane transporter activity"/>
    <property type="evidence" value="ECO:0007669"/>
    <property type="project" value="InterPro"/>
</dbReference>
<reference evidence="3 4" key="1">
    <citation type="journal article" date="2015" name="Genome Biol. Evol.">
        <title>Phylogenomic analyses indicate that early fungi evolved digesting cell walls of algal ancestors of land plants.</title>
        <authorList>
            <person name="Chang Y."/>
            <person name="Wang S."/>
            <person name="Sekimoto S."/>
            <person name="Aerts A.L."/>
            <person name="Choi C."/>
            <person name="Clum A."/>
            <person name="LaButti K.M."/>
            <person name="Lindquist E.A."/>
            <person name="Yee Ngan C."/>
            <person name="Ohm R.A."/>
            <person name="Salamov A.A."/>
            <person name="Grigoriev I.V."/>
            <person name="Spatafora J.W."/>
            <person name="Berbee M.L."/>
        </authorList>
    </citation>
    <scope>NUCLEOTIDE SEQUENCE [LARGE SCALE GENOMIC DNA]</scope>
    <source>
        <strain evidence="3 4">NRRL 28638</strain>
    </source>
</reference>
<feature type="transmembrane region" description="Helical" evidence="2">
    <location>
        <begin position="105"/>
        <end position="125"/>
    </location>
</feature>
<proteinExistence type="inferred from homology"/>
<protein>
    <submittedName>
        <fullName evidence="3">Mate-domain-containing protein</fullName>
    </submittedName>
</protein>
<keyword evidence="2" id="KW-0812">Transmembrane</keyword>
<feature type="transmembrane region" description="Helical" evidence="2">
    <location>
        <begin position="73"/>
        <end position="93"/>
    </location>
</feature>
<evidence type="ECO:0000313" key="4">
    <source>
        <dbReference type="Proteomes" id="UP000070444"/>
    </source>
</evidence>
<evidence type="ECO:0000256" key="2">
    <source>
        <dbReference type="SAM" id="Phobius"/>
    </source>
</evidence>
<evidence type="ECO:0000256" key="1">
    <source>
        <dbReference type="ARBA" id="ARBA00010199"/>
    </source>
</evidence>
<gene>
    <name evidence="3" type="ORF">CONCODRAFT_4221</name>
</gene>
<dbReference type="OMA" id="ENCKQRI"/>
<name>A0A137PDC4_CONC2</name>
<accession>A0A137PDC4</accession>
<dbReference type="Proteomes" id="UP000070444">
    <property type="component" value="Unassembled WGS sequence"/>
</dbReference>
<dbReference type="Pfam" id="PF01554">
    <property type="entry name" value="MatE"/>
    <property type="match status" value="1"/>
</dbReference>
<organism evidence="3 4">
    <name type="scientific">Conidiobolus coronatus (strain ATCC 28846 / CBS 209.66 / NRRL 28638)</name>
    <name type="common">Delacroixia coronata</name>
    <dbReference type="NCBI Taxonomy" id="796925"/>
    <lineage>
        <taxon>Eukaryota</taxon>
        <taxon>Fungi</taxon>
        <taxon>Fungi incertae sedis</taxon>
        <taxon>Zoopagomycota</taxon>
        <taxon>Entomophthoromycotina</taxon>
        <taxon>Entomophthoromycetes</taxon>
        <taxon>Entomophthorales</taxon>
        <taxon>Ancylistaceae</taxon>
        <taxon>Conidiobolus</taxon>
    </lineage>
</organism>
<keyword evidence="4" id="KW-1185">Reference proteome</keyword>
<dbReference type="AlphaFoldDB" id="A0A137PDC4"/>
<evidence type="ECO:0000313" key="3">
    <source>
        <dbReference type="EMBL" id="KXN72941.1"/>
    </source>
</evidence>
<keyword evidence="2" id="KW-0472">Membrane</keyword>
<dbReference type="InterPro" id="IPR002528">
    <property type="entry name" value="MATE_fam"/>
</dbReference>
<sequence>LTAYSSIILSLFFGFCNSGILAICRNVWPYLFTDDDLVASLVSKLLPIVALYQVFDGIAAVSGGLLRGQGKQSIGAIVNLTGYYIIALPIGYILGVQYNMGVRGFWWGLCLTIILCAIYLLTVILRTNWKKEVENCKQRILADALYSPIQ</sequence>
<feature type="transmembrane region" description="Helical" evidence="2">
    <location>
        <begin position="48"/>
        <end position="66"/>
    </location>
</feature>
<dbReference type="GO" id="GO:0016020">
    <property type="term" value="C:membrane"/>
    <property type="evidence" value="ECO:0007669"/>
    <property type="project" value="InterPro"/>
</dbReference>
<dbReference type="OrthoDB" id="2126698at2759"/>
<keyword evidence="2" id="KW-1133">Transmembrane helix</keyword>